<dbReference type="GO" id="GO:0051015">
    <property type="term" value="F:actin filament binding"/>
    <property type="evidence" value="ECO:0007669"/>
    <property type="project" value="TreeGrafter"/>
</dbReference>
<dbReference type="Proteomes" id="UP001152320">
    <property type="component" value="Chromosome 14"/>
</dbReference>
<gene>
    <name evidence="8" type="ORF">HOLleu_28185</name>
</gene>
<dbReference type="Gene3D" id="1.10.418.10">
    <property type="entry name" value="Calponin-like domain"/>
    <property type="match status" value="1"/>
</dbReference>
<dbReference type="Pfam" id="PF00307">
    <property type="entry name" value="CH"/>
    <property type="match status" value="1"/>
</dbReference>
<dbReference type="GO" id="GO:1903479">
    <property type="term" value="P:mitotic actomyosin contractile ring assembly actin filament organization"/>
    <property type="evidence" value="ECO:0007669"/>
    <property type="project" value="TreeGrafter"/>
</dbReference>
<dbReference type="PROSITE" id="PS50018">
    <property type="entry name" value="RAS_GTPASE_ACTIV_2"/>
    <property type="match status" value="1"/>
</dbReference>
<evidence type="ECO:0000259" key="6">
    <source>
        <dbReference type="PROSITE" id="PS50020"/>
    </source>
</evidence>
<evidence type="ECO:0000256" key="1">
    <source>
        <dbReference type="ARBA" id="ARBA00022553"/>
    </source>
</evidence>
<evidence type="ECO:0000313" key="9">
    <source>
        <dbReference type="Proteomes" id="UP001152320"/>
    </source>
</evidence>
<dbReference type="Gene3D" id="2.20.70.10">
    <property type="match status" value="1"/>
</dbReference>
<dbReference type="Gene3D" id="1.20.5.190">
    <property type="match status" value="2"/>
</dbReference>
<dbReference type="GO" id="GO:0005938">
    <property type="term" value="C:cell cortex"/>
    <property type="evidence" value="ECO:0007669"/>
    <property type="project" value="TreeGrafter"/>
</dbReference>
<dbReference type="Pfam" id="PF00612">
    <property type="entry name" value="IQ"/>
    <property type="match status" value="4"/>
</dbReference>
<dbReference type="CDD" id="cd05127">
    <property type="entry name" value="RasGAP_IQGAP_like"/>
    <property type="match status" value="1"/>
</dbReference>
<dbReference type="InterPro" id="IPR001715">
    <property type="entry name" value="CH_dom"/>
</dbReference>
<dbReference type="InterPro" id="IPR001936">
    <property type="entry name" value="RasGAP_dom"/>
</dbReference>
<dbReference type="Pfam" id="PF03836">
    <property type="entry name" value="RasGAP_C"/>
    <property type="match status" value="1"/>
</dbReference>
<dbReference type="SUPFAM" id="SSF143885">
    <property type="entry name" value="RGC domain-like"/>
    <property type="match status" value="1"/>
</dbReference>
<dbReference type="InterPro" id="IPR000048">
    <property type="entry name" value="IQ_motif_EF-hand-BS"/>
</dbReference>
<dbReference type="SMR" id="A0A9Q1BLW3"/>
<keyword evidence="2" id="KW-0677">Repeat</keyword>
<evidence type="ECO:0000256" key="3">
    <source>
        <dbReference type="ARBA" id="ARBA00022860"/>
    </source>
</evidence>
<keyword evidence="4" id="KW-0175">Coiled coil</keyword>
<feature type="coiled-coil region" evidence="4">
    <location>
        <begin position="217"/>
        <end position="244"/>
    </location>
</feature>
<dbReference type="GO" id="GO:0005096">
    <property type="term" value="F:GTPase activator activity"/>
    <property type="evidence" value="ECO:0007669"/>
    <property type="project" value="TreeGrafter"/>
</dbReference>
<dbReference type="SUPFAM" id="SSF51045">
    <property type="entry name" value="WW domain"/>
    <property type="match status" value="1"/>
</dbReference>
<dbReference type="InterPro" id="IPR023152">
    <property type="entry name" value="RasGAP_CS"/>
</dbReference>
<feature type="domain" description="Calponin-homology (CH)" evidence="7">
    <location>
        <begin position="93"/>
        <end position="208"/>
    </location>
</feature>
<dbReference type="GO" id="GO:0005516">
    <property type="term" value="F:calmodulin binding"/>
    <property type="evidence" value="ECO:0007669"/>
    <property type="project" value="UniProtKB-KW"/>
</dbReference>
<dbReference type="SMART" id="SM00015">
    <property type="entry name" value="IQ"/>
    <property type="match status" value="4"/>
</dbReference>
<name>A0A9Q1BLW3_HOLLE</name>
<keyword evidence="1" id="KW-0597">Phosphoprotein</keyword>
<dbReference type="InterPro" id="IPR000593">
    <property type="entry name" value="RasGAP_C"/>
</dbReference>
<feature type="domain" description="WW" evidence="6">
    <location>
        <begin position="735"/>
        <end position="768"/>
    </location>
</feature>
<dbReference type="PROSITE" id="PS50021">
    <property type="entry name" value="CH"/>
    <property type="match status" value="1"/>
</dbReference>
<dbReference type="InterPro" id="IPR008936">
    <property type="entry name" value="Rho_GTPase_activation_prot"/>
</dbReference>
<dbReference type="OrthoDB" id="775356at2759"/>
<dbReference type="FunFam" id="1.10.418.10:FF:000013">
    <property type="entry name" value="IQ motif containing GTPase activating protein 1"/>
    <property type="match status" value="1"/>
</dbReference>
<keyword evidence="3" id="KW-0112">Calmodulin-binding</keyword>
<dbReference type="InterPro" id="IPR001202">
    <property type="entry name" value="WW_dom"/>
</dbReference>
<proteinExistence type="predicted"/>
<dbReference type="SMART" id="SM00323">
    <property type="entry name" value="RasGAP"/>
    <property type="match status" value="1"/>
</dbReference>
<dbReference type="InterPro" id="IPR036872">
    <property type="entry name" value="CH_dom_sf"/>
</dbReference>
<dbReference type="PROSITE" id="PS50020">
    <property type="entry name" value="WW_DOMAIN_2"/>
    <property type="match status" value="1"/>
</dbReference>
<dbReference type="PANTHER" id="PTHR14149:SF14">
    <property type="entry name" value="CALPONIN-HOMOLOGY (CH) DOMAIN-CONTAINING PROTEIN"/>
    <property type="match status" value="1"/>
</dbReference>
<dbReference type="Pfam" id="PF00616">
    <property type="entry name" value="RasGAP"/>
    <property type="match status" value="1"/>
</dbReference>
<dbReference type="FunFam" id="1.10.506.10:FF:000004">
    <property type="entry name" value="IQ motif containing GTPase activating protein 1"/>
    <property type="match status" value="1"/>
</dbReference>
<protein>
    <submittedName>
        <fullName evidence="8">Ras GTPase-activating-like protein IQGAP1</fullName>
    </submittedName>
</protein>
<keyword evidence="9" id="KW-1185">Reference proteome</keyword>
<dbReference type="InterPro" id="IPR036020">
    <property type="entry name" value="WW_dom_sf"/>
</dbReference>
<dbReference type="PROSITE" id="PS00509">
    <property type="entry name" value="RAS_GTPASE_ACTIV_1"/>
    <property type="match status" value="1"/>
</dbReference>
<organism evidence="8 9">
    <name type="scientific">Holothuria leucospilota</name>
    <name type="common">Black long sea cucumber</name>
    <name type="synonym">Mertensiothuria leucospilota</name>
    <dbReference type="NCBI Taxonomy" id="206669"/>
    <lineage>
        <taxon>Eukaryota</taxon>
        <taxon>Metazoa</taxon>
        <taxon>Echinodermata</taxon>
        <taxon>Eleutherozoa</taxon>
        <taxon>Echinozoa</taxon>
        <taxon>Holothuroidea</taxon>
        <taxon>Aspidochirotacea</taxon>
        <taxon>Aspidochirotida</taxon>
        <taxon>Holothuriidae</taxon>
        <taxon>Holothuria</taxon>
    </lineage>
</organism>
<dbReference type="SMART" id="SM00033">
    <property type="entry name" value="CH"/>
    <property type="match status" value="1"/>
</dbReference>
<dbReference type="PROSITE" id="PS50096">
    <property type="entry name" value="IQ"/>
    <property type="match status" value="4"/>
</dbReference>
<dbReference type="Gene3D" id="1.10.506.10">
    <property type="entry name" value="GTPase Activation - p120gap, domain 1"/>
    <property type="match status" value="1"/>
</dbReference>
<evidence type="ECO:0000259" key="5">
    <source>
        <dbReference type="PROSITE" id="PS50018"/>
    </source>
</evidence>
<dbReference type="SUPFAM" id="SSF47576">
    <property type="entry name" value="Calponin-homology domain, CH-domain"/>
    <property type="match status" value="1"/>
</dbReference>
<evidence type="ECO:0000256" key="4">
    <source>
        <dbReference type="SAM" id="Coils"/>
    </source>
</evidence>
<comment type="caution">
    <text evidence="8">The sequence shown here is derived from an EMBL/GenBank/DDBJ whole genome shotgun (WGS) entry which is preliminary data.</text>
</comment>
<dbReference type="PANTHER" id="PTHR14149">
    <property type="entry name" value="RAS GTPASE-ACTIVATING PROTEIN WITH IQ MOTIF"/>
    <property type="match status" value="1"/>
</dbReference>
<evidence type="ECO:0000256" key="2">
    <source>
        <dbReference type="ARBA" id="ARBA00022737"/>
    </source>
</evidence>
<dbReference type="EMBL" id="JAIZAY010000014">
    <property type="protein sequence ID" value="KAJ8028926.1"/>
    <property type="molecule type" value="Genomic_DNA"/>
</dbReference>
<evidence type="ECO:0000259" key="7">
    <source>
        <dbReference type="PROSITE" id="PS50021"/>
    </source>
</evidence>
<accession>A0A9Q1BLW3</accession>
<evidence type="ECO:0000313" key="8">
    <source>
        <dbReference type="EMBL" id="KAJ8028926.1"/>
    </source>
</evidence>
<sequence length="1705" mass="194118">MDLNGNKSDSEVFSDYADGLISPRYQKGKGVDNVVSRRRAFSFAVSGCQIEQNQRHPSLKDTSWISETEDMPHRTTADEMDAERLKNVAYQYLCHLEEAKKWIEACINEELPPTTELEEALRNGVYLAKLAHFFAPDKVPIKRIYDREQTRYKSKGLVFRHTDNIMHWFNSMEFIGLPKIFYPETTDIYDKKNMPRMVYCVHALSLYLFKLGIAPQIQDLYGKVEFTEEEISAMQQELDKYGIQMPAFSKIGGILANELSVDDAAVHAAVIAINEAVDKQVADDTYAALQNPNATIQNLNPDNKQQYQDILYDAKERKRTITLNKAEREKNTSLREGEEEDVYDTLLTHAEIQGNISKVNLQVQLTEVNNLLDSQDVALLLAALQNPALGLKDVQSENADYYLTTLIQAREAKVESTGSPSLEKEDVQAAVNAANILAKEDRDMAKAVADINAAITEGAPEDLVNLLMRPEAKLPEVFPYVASLYQAELRRLKESNEEDLNHEQLHEAVKVLSAVSHINSAVDAGEPSETVKQLVQEDACLADVEMDEVVARRYQENLETRKRRKAREGQDFVSQEEIQEAIDEVNAKVQEEHDRIMAVAQINEAVDKESPQETLQSLQMPQAKLRDVEEENAVLYQLALKAAKTSKAEATEDEAAVLWLDEIQDTIDKSNKKANDANTLATGIANINVLIDGDDKDALVEALKGSDVALMSVTAECALEYLEELKQAKEEKAKEGQETDWTSHRLKDGDTFYFNYKTMESAWIEPENFEASNTQLSKEEIQAVVSRTTAAFNRALLFQANEPHIILLQAHVRGTLVRRQYRERKDFLFRQLPAIILIQSWYKGYKQRKAYQERLEYLNNQVAHAVRLQSLCRMWLARSKYQKRVKYFKDNVNAVVKLQAFWRSQKARNDYFILTHSENPPVVVVRKYVHLLEQNQTDLTAELELQELRGKVVKQIRSNQQLEQDLNTMDIKIGLLIKNRITLQDVVSHGKKLHTSTESYTGLKALSKDKREMLEGYQNILYLLQTNPNYLAKLIFAMPQSKTTKFMESVILTLYNYAANQREEYLLLKLFKTALQEEIRNYEFSPSSKVDKMMEIVTGNPMVIRMVVTFNRGQKGQSSLREILEPLVKMVMDDKKLNINTNPVDVYKAWINQTETETGEASKLPYDVSTEQALTHEEVITKINESAKVLQEVTEKFLNAIIASVDKIPFGIRYIAKVLKQSLHEKFPDEPEEDILKIVGNLIYYRYMNPAIVAPDAFDIVDISVEKGMNMEQRRNLGSITKVLQTLASGKEFVGESAHLSTLNEFVKKSFPKFKDFCLKVCDVDDPEERFDIDEYSDFVNPSKPIVFMSVSEILETHKLLVEHSDAIAPEPSDPLHELLDDLGDVPGVEDILGEIQGDPNDPEVQQVVANLGKTEVSFTLTNKFEIQEDDDQDKKRLFIKTKRLLVDIIRVQNGESVSGILKSAVTPAQEKLHDELLKVRQDLNTSQDTTLLARSQASEDSNLPIQTKKEKVLKNLGVLEEAEMVSSKDDYQAIVNAIAQDIKNQRKYRQRRKQDIMKMRKTLDGLENKAKFYGEQTEYYNQYIKTCLDNLAAKRHSKAKESKSKNGVKYNAAKLHEKGVILEIEGLKLTQFKKVMFEINPSSKAGVFVVSATFVGVNVDSVELVFQDLLQLQYEGAAVMNMFGRAKVNVNLLIYLLNKKFYGK</sequence>
<feature type="domain" description="Ras-GAP" evidence="5">
    <location>
        <begin position="1049"/>
        <end position="1289"/>
    </location>
</feature>
<reference evidence="8" key="1">
    <citation type="submission" date="2021-10" db="EMBL/GenBank/DDBJ databases">
        <title>Tropical sea cucumber genome reveals ecological adaptation and Cuvierian tubules defense mechanism.</title>
        <authorList>
            <person name="Chen T."/>
        </authorList>
    </citation>
    <scope>NUCLEOTIDE SEQUENCE</scope>
    <source>
        <strain evidence="8">Nanhai2018</strain>
        <tissue evidence="8">Muscle</tissue>
    </source>
</reference>
<feature type="coiled-coil region" evidence="4">
    <location>
        <begin position="1550"/>
        <end position="1577"/>
    </location>
</feature>
<dbReference type="SUPFAM" id="SSF48350">
    <property type="entry name" value="GTPase activation domain, GAP"/>
    <property type="match status" value="1"/>
</dbReference>